<keyword evidence="7" id="KW-0472">Membrane</keyword>
<evidence type="ECO:0000313" key="17">
    <source>
        <dbReference type="Proteomes" id="UP000749559"/>
    </source>
</evidence>
<dbReference type="PROSITE" id="PS00479">
    <property type="entry name" value="ZF_DAG_PE_1"/>
    <property type="match status" value="1"/>
</dbReference>
<protein>
    <recommendedName>
        <fullName evidence="8">Beta-chimaerin</fullName>
    </recommendedName>
    <alternativeName>
        <fullName evidence="9">Beta-chimerin</fullName>
    </alternativeName>
    <alternativeName>
        <fullName evidence="10">Rho GTPase-activating protein 3</fullName>
    </alternativeName>
</protein>
<comment type="subcellular location">
    <subcellularLocation>
        <location evidence="1">Membrane</location>
        <topology evidence="1">Peripheral membrane protein</topology>
    </subcellularLocation>
</comment>
<dbReference type="InterPro" id="IPR000198">
    <property type="entry name" value="RhoGAP_dom"/>
</dbReference>
<feature type="compositionally biased region" description="Polar residues" evidence="12">
    <location>
        <begin position="169"/>
        <end position="194"/>
    </location>
</feature>
<keyword evidence="17" id="KW-1185">Reference proteome</keyword>
<keyword evidence="2" id="KW-0343">GTPase activation</keyword>
<dbReference type="InterPro" id="IPR036860">
    <property type="entry name" value="SH2_dom_sf"/>
</dbReference>
<keyword evidence="6 11" id="KW-0727">SH2 domain</keyword>
<dbReference type="InterPro" id="IPR035840">
    <property type="entry name" value="Chimaerin_SH2"/>
</dbReference>
<dbReference type="Pfam" id="PF00620">
    <property type="entry name" value="RhoGAP"/>
    <property type="match status" value="1"/>
</dbReference>
<evidence type="ECO:0000256" key="7">
    <source>
        <dbReference type="ARBA" id="ARBA00023136"/>
    </source>
</evidence>
<comment type="caution">
    <text evidence="16">The sequence shown here is derived from an EMBL/GenBank/DDBJ whole genome shotgun (WGS) entry which is preliminary data.</text>
</comment>
<dbReference type="GO" id="GO:0008270">
    <property type="term" value="F:zinc ion binding"/>
    <property type="evidence" value="ECO:0007669"/>
    <property type="project" value="UniProtKB-KW"/>
</dbReference>
<dbReference type="AlphaFoldDB" id="A0A8S4N333"/>
<dbReference type="Proteomes" id="UP000749559">
    <property type="component" value="Unassembled WGS sequence"/>
</dbReference>
<evidence type="ECO:0000256" key="12">
    <source>
        <dbReference type="SAM" id="MobiDB-lite"/>
    </source>
</evidence>
<dbReference type="FunFam" id="3.30.505.10:FF:000019">
    <property type="entry name" value="Chimaerin"/>
    <property type="match status" value="1"/>
</dbReference>
<sequence length="533" mass="60848">MATYISGSYNPNRTESSRELPVWKSYLYHLQQQSPKPKRIVCQKEIPGKPMYYGREFHGAISRETADRLLNICDGCYLVRESQRAPGTYTLALRFNGATKNFKLYYDGQHYVGEKRFDTIHDLVADGLITFYLELKAADYIAAIDSQSNYEESPYMAHYSSRKLLGHTRTPSSQSYRSNYSGHSSYTRGGDYQDNNQSIQKRVENENFVMESDSGGDNFEDNGHVRFDEDENTCHRVDDQADAIDGIGTIAGTLDVLEVMQSEKPHIFKTYTFKGPHWCDFCANFLWGLIQQGVKCQDCGFNAHKKCSEKVPNDCMPAMKYLRKIFGIDLTTLVKAQNTPVVVPLVVEKCIKEIESRGLEHEGIYRVAGFHDDVEAIRMTFDRDLNFKNNGDQADISRGRYEDHNTITSVLKLYFRLLPIPLITFAEYPMFIEAVTTDANNMSDEGKSKLLRDAVNQLPPAHYHTLKYLMAHLHRVTDKCKSNMMNAENLATVFAPTLLRSIDTDPITSLTAVKFEKEVIELLILFQSTIFDK</sequence>
<dbReference type="InterPro" id="IPR046349">
    <property type="entry name" value="C1-like_sf"/>
</dbReference>
<dbReference type="PANTHER" id="PTHR46075">
    <property type="entry name" value="CHIMERIN FAMILY MEMBER"/>
    <property type="match status" value="1"/>
</dbReference>
<evidence type="ECO:0000259" key="15">
    <source>
        <dbReference type="PROSITE" id="PS50238"/>
    </source>
</evidence>
<organism evidence="16 17">
    <name type="scientific">Owenia fusiformis</name>
    <name type="common">Polychaete worm</name>
    <dbReference type="NCBI Taxonomy" id="6347"/>
    <lineage>
        <taxon>Eukaryota</taxon>
        <taxon>Metazoa</taxon>
        <taxon>Spiralia</taxon>
        <taxon>Lophotrochozoa</taxon>
        <taxon>Annelida</taxon>
        <taxon>Polychaeta</taxon>
        <taxon>Sedentaria</taxon>
        <taxon>Canalipalpata</taxon>
        <taxon>Sabellida</taxon>
        <taxon>Oweniida</taxon>
        <taxon>Oweniidae</taxon>
        <taxon>Owenia</taxon>
    </lineage>
</organism>
<dbReference type="PROSITE" id="PS50081">
    <property type="entry name" value="ZF_DAG_PE_2"/>
    <property type="match status" value="1"/>
</dbReference>
<dbReference type="GO" id="GO:0005096">
    <property type="term" value="F:GTPase activator activity"/>
    <property type="evidence" value="ECO:0007669"/>
    <property type="project" value="UniProtKB-KW"/>
</dbReference>
<dbReference type="OrthoDB" id="3196451at2759"/>
<dbReference type="InterPro" id="IPR020454">
    <property type="entry name" value="DAG/PE-bd"/>
</dbReference>
<evidence type="ECO:0000256" key="6">
    <source>
        <dbReference type="ARBA" id="ARBA00022999"/>
    </source>
</evidence>
<dbReference type="Gene3D" id="1.10.555.10">
    <property type="entry name" value="Rho GTPase activation protein"/>
    <property type="match status" value="1"/>
</dbReference>
<dbReference type="Gene3D" id="3.30.505.10">
    <property type="entry name" value="SH2 domain"/>
    <property type="match status" value="1"/>
</dbReference>
<dbReference type="SMART" id="SM00324">
    <property type="entry name" value="RhoGAP"/>
    <property type="match status" value="1"/>
</dbReference>
<dbReference type="InterPro" id="IPR008936">
    <property type="entry name" value="Rho_GTPase_activation_prot"/>
</dbReference>
<dbReference type="Pfam" id="PF00017">
    <property type="entry name" value="SH2"/>
    <property type="match status" value="1"/>
</dbReference>
<evidence type="ECO:0000256" key="10">
    <source>
        <dbReference type="ARBA" id="ARBA00077047"/>
    </source>
</evidence>
<dbReference type="Pfam" id="PF00130">
    <property type="entry name" value="C1_1"/>
    <property type="match status" value="1"/>
</dbReference>
<dbReference type="InterPro" id="IPR000980">
    <property type="entry name" value="SH2"/>
</dbReference>
<keyword evidence="3" id="KW-0479">Metal-binding</keyword>
<evidence type="ECO:0000256" key="2">
    <source>
        <dbReference type="ARBA" id="ARBA00022468"/>
    </source>
</evidence>
<gene>
    <name evidence="16" type="ORF">OFUS_LOCUS2980</name>
</gene>
<keyword evidence="5" id="KW-0862">Zinc</keyword>
<dbReference type="InterPro" id="IPR051854">
    <property type="entry name" value="Rho-type_GAP"/>
</dbReference>
<evidence type="ECO:0000256" key="11">
    <source>
        <dbReference type="PROSITE-ProRule" id="PRU00191"/>
    </source>
</evidence>
<dbReference type="PRINTS" id="PR00008">
    <property type="entry name" value="DAGPEDOMAIN"/>
</dbReference>
<dbReference type="PANTHER" id="PTHR46075:SF2">
    <property type="entry name" value="RHO GTPASE ACTIVATING PROTEIN AT 5A, ISOFORM A"/>
    <property type="match status" value="1"/>
</dbReference>
<evidence type="ECO:0000256" key="4">
    <source>
        <dbReference type="ARBA" id="ARBA00022771"/>
    </source>
</evidence>
<reference evidence="16" key="1">
    <citation type="submission" date="2022-03" db="EMBL/GenBank/DDBJ databases">
        <authorList>
            <person name="Martin C."/>
        </authorList>
    </citation>
    <scope>NUCLEOTIDE SEQUENCE</scope>
</reference>
<dbReference type="Gene3D" id="3.30.60.20">
    <property type="match status" value="1"/>
</dbReference>
<dbReference type="SUPFAM" id="SSF57889">
    <property type="entry name" value="Cysteine-rich domain"/>
    <property type="match status" value="1"/>
</dbReference>
<dbReference type="SMART" id="SM00109">
    <property type="entry name" value="C1"/>
    <property type="match status" value="1"/>
</dbReference>
<name>A0A8S4N333_OWEFU</name>
<dbReference type="EMBL" id="CAIIXF020000001">
    <property type="protein sequence ID" value="CAH1775713.1"/>
    <property type="molecule type" value="Genomic_DNA"/>
</dbReference>
<dbReference type="SUPFAM" id="SSF48350">
    <property type="entry name" value="GTPase activation domain, GAP"/>
    <property type="match status" value="1"/>
</dbReference>
<evidence type="ECO:0000313" key="16">
    <source>
        <dbReference type="EMBL" id="CAH1775713.1"/>
    </source>
</evidence>
<proteinExistence type="predicted"/>
<dbReference type="CDD" id="cd10352">
    <property type="entry name" value="SH2_a2chimerin_b2chimerin"/>
    <property type="match status" value="1"/>
</dbReference>
<feature type="domain" description="Phorbol-ester/DAG-type" evidence="14">
    <location>
        <begin position="265"/>
        <end position="315"/>
    </location>
</feature>
<feature type="domain" description="SH2" evidence="13">
    <location>
        <begin position="56"/>
        <end position="124"/>
    </location>
</feature>
<keyword evidence="4" id="KW-0863">Zinc-finger</keyword>
<feature type="region of interest" description="Disordered" evidence="12">
    <location>
        <begin position="167"/>
        <end position="194"/>
    </location>
</feature>
<evidence type="ECO:0000256" key="1">
    <source>
        <dbReference type="ARBA" id="ARBA00004170"/>
    </source>
</evidence>
<evidence type="ECO:0000256" key="3">
    <source>
        <dbReference type="ARBA" id="ARBA00022723"/>
    </source>
</evidence>
<evidence type="ECO:0000259" key="13">
    <source>
        <dbReference type="PROSITE" id="PS50001"/>
    </source>
</evidence>
<dbReference type="InterPro" id="IPR002219">
    <property type="entry name" value="PKC_DAG/PE"/>
</dbReference>
<evidence type="ECO:0000256" key="8">
    <source>
        <dbReference type="ARBA" id="ARBA00073081"/>
    </source>
</evidence>
<evidence type="ECO:0000256" key="5">
    <source>
        <dbReference type="ARBA" id="ARBA00022833"/>
    </source>
</evidence>
<dbReference type="SMART" id="SM00252">
    <property type="entry name" value="SH2"/>
    <property type="match status" value="1"/>
</dbReference>
<dbReference type="FunFam" id="1.10.555.10:FF:000005">
    <property type="entry name" value="Chimaerin"/>
    <property type="match status" value="1"/>
</dbReference>
<dbReference type="FunFam" id="3.30.60.20:FF:000025">
    <property type="entry name" value="Chimaerin"/>
    <property type="match status" value="1"/>
</dbReference>
<dbReference type="GO" id="GO:0016020">
    <property type="term" value="C:membrane"/>
    <property type="evidence" value="ECO:0007669"/>
    <property type="project" value="UniProtKB-SubCell"/>
</dbReference>
<evidence type="ECO:0000256" key="9">
    <source>
        <dbReference type="ARBA" id="ARBA00076015"/>
    </source>
</evidence>
<evidence type="ECO:0000259" key="14">
    <source>
        <dbReference type="PROSITE" id="PS50081"/>
    </source>
</evidence>
<dbReference type="PROSITE" id="PS50001">
    <property type="entry name" value="SH2"/>
    <property type="match status" value="1"/>
</dbReference>
<dbReference type="CDD" id="cd20806">
    <property type="entry name" value="C1_CHN"/>
    <property type="match status" value="1"/>
</dbReference>
<accession>A0A8S4N333</accession>
<feature type="domain" description="Rho-GAP" evidence="15">
    <location>
        <begin position="328"/>
        <end position="531"/>
    </location>
</feature>
<dbReference type="SUPFAM" id="SSF55550">
    <property type="entry name" value="SH2 domain"/>
    <property type="match status" value="1"/>
</dbReference>
<dbReference type="GO" id="GO:0007165">
    <property type="term" value="P:signal transduction"/>
    <property type="evidence" value="ECO:0007669"/>
    <property type="project" value="InterPro"/>
</dbReference>
<dbReference type="PROSITE" id="PS50238">
    <property type="entry name" value="RHOGAP"/>
    <property type="match status" value="1"/>
</dbReference>